<feature type="compositionally biased region" description="Polar residues" evidence="1">
    <location>
        <begin position="11"/>
        <end position="26"/>
    </location>
</feature>
<reference evidence="2" key="1">
    <citation type="submission" date="2021-03" db="EMBL/GenBank/DDBJ databases">
        <title>Draft genome sequence of rust myrtle Austropuccinia psidii MF-1, a brazilian biotype.</title>
        <authorList>
            <person name="Quecine M.C."/>
            <person name="Pachon D.M.R."/>
            <person name="Bonatelli M.L."/>
            <person name="Correr F.H."/>
            <person name="Franceschini L.M."/>
            <person name="Leite T.F."/>
            <person name="Margarido G.R.A."/>
            <person name="Almeida C.A."/>
            <person name="Ferrarezi J.A."/>
            <person name="Labate C.A."/>
        </authorList>
    </citation>
    <scope>NUCLEOTIDE SEQUENCE</scope>
    <source>
        <strain evidence="2">MF-1</strain>
    </source>
</reference>
<feature type="region of interest" description="Disordered" evidence="1">
    <location>
        <begin position="1"/>
        <end position="26"/>
    </location>
</feature>
<dbReference type="AlphaFoldDB" id="A0A9Q3IHB0"/>
<comment type="caution">
    <text evidence="2">The sequence shown here is derived from an EMBL/GenBank/DDBJ whole genome shotgun (WGS) entry which is preliminary data.</text>
</comment>
<feature type="region of interest" description="Disordered" evidence="1">
    <location>
        <begin position="56"/>
        <end position="86"/>
    </location>
</feature>
<organism evidence="2 3">
    <name type="scientific">Austropuccinia psidii MF-1</name>
    <dbReference type="NCBI Taxonomy" id="1389203"/>
    <lineage>
        <taxon>Eukaryota</taxon>
        <taxon>Fungi</taxon>
        <taxon>Dikarya</taxon>
        <taxon>Basidiomycota</taxon>
        <taxon>Pucciniomycotina</taxon>
        <taxon>Pucciniomycetes</taxon>
        <taxon>Pucciniales</taxon>
        <taxon>Sphaerophragmiaceae</taxon>
        <taxon>Austropuccinia</taxon>
    </lineage>
</organism>
<accession>A0A9Q3IHB0</accession>
<feature type="compositionally biased region" description="Acidic residues" evidence="1">
    <location>
        <begin position="427"/>
        <end position="440"/>
    </location>
</feature>
<protein>
    <submittedName>
        <fullName evidence="2">Uncharacterized protein</fullName>
    </submittedName>
</protein>
<keyword evidence="3" id="KW-1185">Reference proteome</keyword>
<gene>
    <name evidence="2" type="ORF">O181_081283</name>
</gene>
<proteinExistence type="predicted"/>
<feature type="compositionally biased region" description="Basic residues" evidence="1">
    <location>
        <begin position="1"/>
        <end position="10"/>
    </location>
</feature>
<evidence type="ECO:0000313" key="2">
    <source>
        <dbReference type="EMBL" id="MBW0541568.1"/>
    </source>
</evidence>
<sequence length="486" mass="55973">MNPTRNRRRSQNTPLPKKSQSQQITDLQLQLESREKAFQSLLAKIQDFELQTKPTKKANLGKKSKKLTRRRTVSTPLPATTPKRHPNQLQMAEVPEAFIKTKEAFYVHIKILWGLIYQRSVPIAPNYDLLREFNQKFSFAYEIKDVIESSTTMPLLPEAEIITLRGATAGRKKVGRGIINMKDFYIRYIQTLLAKLGIRRWAPDLNDASDTLYNEACRISAIQSFRQIAVAGAYEYMNINLKFLNSIHLLEASYNHYVHWVMAQRFRREVIKTGRFEKDEERKAILRARKRLRDTRYHFGVSHGFPKRYLKILAKTDAHSDDKQLASCGELTKRFPKLNRTVANDRKGASAKSHQNLWSQYAKGCLGDSQLTFMMLHGSMIELQEKRLYLLTHSYWDDVVVPYDLSHEIEVDDDDESSASSTSEVKSDEEDLDISEEEMDNANSGQELEEDPSFFDRDTEMNDVDGPSTLASGSKDVGFSNEWAGW</sequence>
<dbReference type="Proteomes" id="UP000765509">
    <property type="component" value="Unassembled WGS sequence"/>
</dbReference>
<feature type="region of interest" description="Disordered" evidence="1">
    <location>
        <begin position="410"/>
        <end position="486"/>
    </location>
</feature>
<evidence type="ECO:0000313" key="3">
    <source>
        <dbReference type="Proteomes" id="UP000765509"/>
    </source>
</evidence>
<dbReference type="OrthoDB" id="2505488at2759"/>
<evidence type="ECO:0000256" key="1">
    <source>
        <dbReference type="SAM" id="MobiDB-lite"/>
    </source>
</evidence>
<feature type="compositionally biased region" description="Basic residues" evidence="1">
    <location>
        <begin position="56"/>
        <end position="72"/>
    </location>
</feature>
<dbReference type="EMBL" id="AVOT02046245">
    <property type="protein sequence ID" value="MBW0541568.1"/>
    <property type="molecule type" value="Genomic_DNA"/>
</dbReference>
<name>A0A9Q3IHB0_9BASI</name>